<comment type="caution">
    <text evidence="2">The sequence shown here is derived from an EMBL/GenBank/DDBJ whole genome shotgun (WGS) entry which is preliminary data.</text>
</comment>
<dbReference type="EMBL" id="JANPWB010000016">
    <property type="protein sequence ID" value="KAJ1082692.1"/>
    <property type="molecule type" value="Genomic_DNA"/>
</dbReference>
<feature type="compositionally biased region" description="Basic and acidic residues" evidence="1">
    <location>
        <begin position="49"/>
        <end position="70"/>
    </location>
</feature>
<evidence type="ECO:0000313" key="2">
    <source>
        <dbReference type="EMBL" id="KAJ1082692.1"/>
    </source>
</evidence>
<feature type="region of interest" description="Disordered" evidence="1">
    <location>
        <begin position="1"/>
        <end position="70"/>
    </location>
</feature>
<proteinExistence type="predicted"/>
<accession>A0AAV7KTZ4</accession>
<feature type="compositionally biased region" description="Basic and acidic residues" evidence="1">
    <location>
        <begin position="1"/>
        <end position="11"/>
    </location>
</feature>
<organism evidence="2 3">
    <name type="scientific">Pleurodeles waltl</name>
    <name type="common">Iberian ribbed newt</name>
    <dbReference type="NCBI Taxonomy" id="8319"/>
    <lineage>
        <taxon>Eukaryota</taxon>
        <taxon>Metazoa</taxon>
        <taxon>Chordata</taxon>
        <taxon>Craniata</taxon>
        <taxon>Vertebrata</taxon>
        <taxon>Euteleostomi</taxon>
        <taxon>Amphibia</taxon>
        <taxon>Batrachia</taxon>
        <taxon>Caudata</taxon>
        <taxon>Salamandroidea</taxon>
        <taxon>Salamandridae</taxon>
        <taxon>Pleurodelinae</taxon>
        <taxon>Pleurodeles</taxon>
    </lineage>
</organism>
<evidence type="ECO:0000256" key="1">
    <source>
        <dbReference type="SAM" id="MobiDB-lite"/>
    </source>
</evidence>
<sequence>MASRGGSRDQAQRALLEGATAEGEVPCEGGHEERGRHMARKGTAMRLGRHFEELRKEAESTGRGQPRMEE</sequence>
<keyword evidence="3" id="KW-1185">Reference proteome</keyword>
<dbReference type="Proteomes" id="UP001066276">
    <property type="component" value="Chromosome 12"/>
</dbReference>
<protein>
    <submittedName>
        <fullName evidence="2">Uncharacterized protein</fullName>
    </submittedName>
</protein>
<name>A0AAV7KTZ4_PLEWA</name>
<reference evidence="2" key="1">
    <citation type="journal article" date="2022" name="bioRxiv">
        <title>Sequencing and chromosome-scale assembly of the giantPleurodeles waltlgenome.</title>
        <authorList>
            <person name="Brown T."/>
            <person name="Elewa A."/>
            <person name="Iarovenko S."/>
            <person name="Subramanian E."/>
            <person name="Araus A.J."/>
            <person name="Petzold A."/>
            <person name="Susuki M."/>
            <person name="Suzuki K.-i.T."/>
            <person name="Hayashi T."/>
            <person name="Toyoda A."/>
            <person name="Oliveira C."/>
            <person name="Osipova E."/>
            <person name="Leigh N.D."/>
            <person name="Simon A."/>
            <person name="Yun M.H."/>
        </authorList>
    </citation>
    <scope>NUCLEOTIDE SEQUENCE</scope>
    <source>
        <strain evidence="2">20211129_DDA</strain>
        <tissue evidence="2">Liver</tissue>
    </source>
</reference>
<gene>
    <name evidence="2" type="ORF">NDU88_002857</name>
</gene>
<dbReference type="AlphaFoldDB" id="A0AAV7KTZ4"/>
<evidence type="ECO:0000313" key="3">
    <source>
        <dbReference type="Proteomes" id="UP001066276"/>
    </source>
</evidence>